<evidence type="ECO:0000313" key="1">
    <source>
        <dbReference type="EMBL" id="WAC02678.1"/>
    </source>
</evidence>
<evidence type="ECO:0000313" key="2">
    <source>
        <dbReference type="Proteomes" id="UP001164705"/>
    </source>
</evidence>
<name>A0A9E8MWB5_9FLAO</name>
<reference evidence="1" key="1">
    <citation type="submission" date="2022-11" db="EMBL/GenBank/DDBJ databases">
        <title>Lacinutrix neustonica HL-RS19T sp. nov., isolated from the surface microlayer sample of brackish Lake Shihwa.</title>
        <authorList>
            <person name="Choi J.Y."/>
            <person name="Hwang C.Y."/>
        </authorList>
    </citation>
    <scope>NUCLEOTIDE SEQUENCE</scope>
    <source>
        <strain evidence="1">HL-RS19</strain>
    </source>
</reference>
<gene>
    <name evidence="1" type="ORF">N7U66_03075</name>
</gene>
<keyword evidence="2" id="KW-1185">Reference proteome</keyword>
<dbReference type="AlphaFoldDB" id="A0A9E8MWB5"/>
<sequence length="45" mass="5169">MVNNNWVLVNEIKQTKTVYNFFADNLLTISTDGAVAQAKWHYVNP</sequence>
<dbReference type="KEGG" id="lnu:N7U66_03075"/>
<dbReference type="EMBL" id="CP113088">
    <property type="protein sequence ID" value="WAC02678.1"/>
    <property type="molecule type" value="Genomic_DNA"/>
</dbReference>
<proteinExistence type="predicted"/>
<protein>
    <submittedName>
        <fullName evidence="1">Uncharacterized protein</fullName>
    </submittedName>
</protein>
<organism evidence="1 2">
    <name type="scientific">Lacinutrix neustonica</name>
    <dbReference type="NCBI Taxonomy" id="2980107"/>
    <lineage>
        <taxon>Bacteria</taxon>
        <taxon>Pseudomonadati</taxon>
        <taxon>Bacteroidota</taxon>
        <taxon>Flavobacteriia</taxon>
        <taxon>Flavobacteriales</taxon>
        <taxon>Flavobacteriaceae</taxon>
        <taxon>Lacinutrix</taxon>
    </lineage>
</organism>
<dbReference type="RefSeq" id="WP_267677276.1">
    <property type="nucleotide sequence ID" value="NZ_CP113088.1"/>
</dbReference>
<dbReference type="Proteomes" id="UP001164705">
    <property type="component" value="Chromosome"/>
</dbReference>
<accession>A0A9E8MWB5</accession>